<reference evidence="2" key="1">
    <citation type="journal article" date="2019" name="Int. J. Syst. Evol. Microbiol.">
        <title>The Global Catalogue of Microorganisms (GCM) 10K type strain sequencing project: providing services to taxonomists for standard genome sequencing and annotation.</title>
        <authorList>
            <consortium name="The Broad Institute Genomics Platform"/>
            <consortium name="The Broad Institute Genome Sequencing Center for Infectious Disease"/>
            <person name="Wu L."/>
            <person name="Ma J."/>
        </authorList>
    </citation>
    <scope>NUCLEOTIDE SEQUENCE [LARGE SCALE GENOMIC DNA]</scope>
    <source>
        <strain evidence="2">CCUG 52468</strain>
    </source>
</reference>
<gene>
    <name evidence="1" type="ORF">ACFQ2C_07135</name>
</gene>
<organism evidence="1 2">
    <name type="scientific">Sphingobacterium daejeonense</name>
    <dbReference type="NCBI Taxonomy" id="371142"/>
    <lineage>
        <taxon>Bacteria</taxon>
        <taxon>Pseudomonadati</taxon>
        <taxon>Bacteroidota</taxon>
        <taxon>Sphingobacteriia</taxon>
        <taxon>Sphingobacteriales</taxon>
        <taxon>Sphingobacteriaceae</taxon>
        <taxon>Sphingobacterium</taxon>
    </lineage>
</organism>
<proteinExistence type="predicted"/>
<protein>
    <submittedName>
        <fullName evidence="1">Uncharacterized protein</fullName>
    </submittedName>
</protein>
<accession>A0ABW3RKU5</accession>
<name>A0ABW3RKU5_9SPHI</name>
<comment type="caution">
    <text evidence="1">The sequence shown here is derived from an EMBL/GenBank/DDBJ whole genome shotgun (WGS) entry which is preliminary data.</text>
</comment>
<keyword evidence="2" id="KW-1185">Reference proteome</keyword>
<sequence length="128" mass="15608">MKKKFLIIFIIFLVLINAPGVNKIILFKLDNDTFRYSNSDGSYTNIETFGFKDAVFTGESFEMFIREENPKPEMRKLYRIYKINPFIFWRWNYYLTTSIKYPYKDWESIEKNPQFISRNKPLGYFQEF</sequence>
<dbReference type="Proteomes" id="UP001597205">
    <property type="component" value="Unassembled WGS sequence"/>
</dbReference>
<evidence type="ECO:0000313" key="1">
    <source>
        <dbReference type="EMBL" id="MFD1165373.1"/>
    </source>
</evidence>
<dbReference type="EMBL" id="JBHTKY010000007">
    <property type="protein sequence ID" value="MFD1165373.1"/>
    <property type="molecule type" value="Genomic_DNA"/>
</dbReference>
<dbReference type="RefSeq" id="WP_380895337.1">
    <property type="nucleotide sequence ID" value="NZ_JBHTKY010000007.1"/>
</dbReference>
<evidence type="ECO:0000313" key="2">
    <source>
        <dbReference type="Proteomes" id="UP001597205"/>
    </source>
</evidence>